<dbReference type="Gene3D" id="3.90.230.10">
    <property type="entry name" value="Creatinase/methionine aminopeptidase superfamily"/>
    <property type="match status" value="1"/>
</dbReference>
<dbReference type="PRINTS" id="PR00599">
    <property type="entry name" value="MAPEPTIDASE"/>
</dbReference>
<evidence type="ECO:0000313" key="11">
    <source>
        <dbReference type="EMBL" id="EKB48936.1"/>
    </source>
</evidence>
<keyword evidence="11" id="KW-0031">Aminopeptidase</keyword>
<keyword evidence="7 11" id="KW-0378">Hydrolase</keyword>
<dbReference type="InterPro" id="IPR007865">
    <property type="entry name" value="Aminopep_P_N"/>
</dbReference>
<keyword evidence="6" id="KW-0479">Metal-binding</keyword>
<evidence type="ECO:0000256" key="7">
    <source>
        <dbReference type="ARBA" id="ARBA00022801"/>
    </source>
</evidence>
<evidence type="ECO:0000256" key="3">
    <source>
        <dbReference type="ARBA" id="ARBA00008766"/>
    </source>
</evidence>
<gene>
    <name evidence="11" type="primary">pepP_2</name>
    <name evidence="11" type="ORF">B879_02425</name>
</gene>
<dbReference type="SUPFAM" id="SSF55920">
    <property type="entry name" value="Creatinase/aminopeptidase"/>
    <property type="match status" value="1"/>
</dbReference>
<dbReference type="CDD" id="cd01087">
    <property type="entry name" value="Prolidase"/>
    <property type="match status" value="1"/>
</dbReference>
<dbReference type="InterPro" id="IPR052433">
    <property type="entry name" value="X-Pro_dipept-like"/>
</dbReference>
<dbReference type="SMART" id="SM01011">
    <property type="entry name" value="AMP_N"/>
    <property type="match status" value="1"/>
</dbReference>
<dbReference type="PROSITE" id="PS00491">
    <property type="entry name" value="PROLINE_PEPTIDASE"/>
    <property type="match status" value="1"/>
</dbReference>
<dbReference type="EC" id="3.4.11.9" evidence="4"/>
<keyword evidence="12" id="KW-1185">Reference proteome</keyword>
<proteinExistence type="inferred from homology"/>
<evidence type="ECO:0000256" key="1">
    <source>
        <dbReference type="ARBA" id="ARBA00001424"/>
    </source>
</evidence>
<keyword evidence="5" id="KW-0645">Protease</keyword>
<dbReference type="InterPro" id="IPR029149">
    <property type="entry name" value="Creatin/AminoP/Spt16_N"/>
</dbReference>
<evidence type="ECO:0000259" key="10">
    <source>
        <dbReference type="SMART" id="SM01011"/>
    </source>
</evidence>
<evidence type="ECO:0000256" key="5">
    <source>
        <dbReference type="ARBA" id="ARBA00022670"/>
    </source>
</evidence>
<name>K1L2B2_CECL9</name>
<evidence type="ECO:0000256" key="8">
    <source>
        <dbReference type="ARBA" id="ARBA00023049"/>
    </source>
</evidence>
<dbReference type="EMBL" id="AMGM01000037">
    <property type="protein sequence ID" value="EKB48936.1"/>
    <property type="molecule type" value="Genomic_DNA"/>
</dbReference>
<accession>K1L2B2</accession>
<protein>
    <recommendedName>
        <fullName evidence="4">Xaa-Pro aminopeptidase</fullName>
        <ecNumber evidence="4">3.4.11.9</ecNumber>
    </recommendedName>
</protein>
<evidence type="ECO:0000256" key="9">
    <source>
        <dbReference type="ARBA" id="ARBA00023211"/>
    </source>
</evidence>
<keyword evidence="9" id="KW-0464">Manganese</keyword>
<dbReference type="InterPro" id="IPR001131">
    <property type="entry name" value="Peptidase_M24B_aminopep-P_CS"/>
</dbReference>
<dbReference type="Proteomes" id="UP000004478">
    <property type="component" value="Unassembled WGS sequence"/>
</dbReference>
<dbReference type="Gene3D" id="3.40.350.10">
    <property type="entry name" value="Creatinase/prolidase N-terminal domain"/>
    <property type="match status" value="1"/>
</dbReference>
<comment type="cofactor">
    <cofactor evidence="2">
        <name>Mn(2+)</name>
        <dbReference type="ChEBI" id="CHEBI:29035"/>
    </cofactor>
</comment>
<dbReference type="PANTHER" id="PTHR43226">
    <property type="entry name" value="XAA-PRO AMINOPEPTIDASE 3"/>
    <property type="match status" value="1"/>
</dbReference>
<dbReference type="PATRIC" id="fig|1225176.3.peg.2583"/>
<keyword evidence="8" id="KW-0482">Metalloprotease</keyword>
<dbReference type="GO" id="GO:0070006">
    <property type="term" value="F:metalloaminopeptidase activity"/>
    <property type="evidence" value="ECO:0007669"/>
    <property type="project" value="InterPro"/>
</dbReference>
<dbReference type="PANTHER" id="PTHR43226:SF4">
    <property type="entry name" value="XAA-PRO AMINOPEPTIDASE 3"/>
    <property type="match status" value="1"/>
</dbReference>
<dbReference type="InterPro" id="IPR001714">
    <property type="entry name" value="Pept_M24_MAP"/>
</dbReference>
<dbReference type="InterPro" id="IPR036005">
    <property type="entry name" value="Creatinase/aminopeptidase-like"/>
</dbReference>
<dbReference type="InterPro" id="IPR000994">
    <property type="entry name" value="Pept_M24"/>
</dbReference>
<evidence type="ECO:0000256" key="4">
    <source>
        <dbReference type="ARBA" id="ARBA00012574"/>
    </source>
</evidence>
<evidence type="ECO:0000256" key="6">
    <source>
        <dbReference type="ARBA" id="ARBA00022723"/>
    </source>
</evidence>
<organism evidence="11 12">
    <name type="scientific">Cecembia lonarensis (strain CCUG 58316 / KCTC 22772 / LW9)</name>
    <dbReference type="NCBI Taxonomy" id="1225176"/>
    <lineage>
        <taxon>Bacteria</taxon>
        <taxon>Pseudomonadati</taxon>
        <taxon>Bacteroidota</taxon>
        <taxon>Cytophagia</taxon>
        <taxon>Cytophagales</taxon>
        <taxon>Cyclobacteriaceae</taxon>
        <taxon>Cecembia</taxon>
    </lineage>
</organism>
<comment type="similarity">
    <text evidence="3">Belongs to the peptidase M24B family.</text>
</comment>
<dbReference type="SUPFAM" id="SSF53092">
    <property type="entry name" value="Creatinase/prolidase N-terminal domain"/>
    <property type="match status" value="1"/>
</dbReference>
<reference evidence="11 12" key="1">
    <citation type="journal article" date="2012" name="J. Bacteriol.">
        <title>Draft Genome Sequence of Cecembia lonarensis Strain LW9T, Isolated from Lonar Lake, a Haloalkaline Lake in India.</title>
        <authorList>
            <person name="Shivaji S."/>
            <person name="Ara S."/>
            <person name="Singh A."/>
            <person name="Pinnaka A.K."/>
        </authorList>
    </citation>
    <scope>NUCLEOTIDE SEQUENCE [LARGE SCALE GENOMIC DNA]</scope>
    <source>
        <strain evidence="11 12">LW9</strain>
    </source>
</reference>
<feature type="domain" description="Aminopeptidase P N-terminal" evidence="10">
    <location>
        <begin position="69"/>
        <end position="190"/>
    </location>
</feature>
<dbReference type="AlphaFoldDB" id="K1L2B2"/>
<evidence type="ECO:0000256" key="2">
    <source>
        <dbReference type="ARBA" id="ARBA00001936"/>
    </source>
</evidence>
<dbReference type="Pfam" id="PF05195">
    <property type="entry name" value="AMP_N"/>
    <property type="match status" value="1"/>
</dbReference>
<dbReference type="Pfam" id="PF00557">
    <property type="entry name" value="Peptidase_M24"/>
    <property type="match status" value="1"/>
</dbReference>
<comment type="caution">
    <text evidence="11">The sequence shown here is derived from an EMBL/GenBank/DDBJ whole genome shotgun (WGS) entry which is preliminary data.</text>
</comment>
<comment type="catalytic activity">
    <reaction evidence="1">
        <text>Release of any N-terminal amino acid, including proline, that is linked to proline, even from a dipeptide or tripeptide.</text>
        <dbReference type="EC" id="3.4.11.9"/>
    </reaction>
</comment>
<evidence type="ECO:0000313" key="12">
    <source>
        <dbReference type="Proteomes" id="UP000004478"/>
    </source>
</evidence>
<dbReference type="GO" id="GO:0006508">
    <property type="term" value="P:proteolysis"/>
    <property type="evidence" value="ECO:0007669"/>
    <property type="project" value="UniProtKB-KW"/>
</dbReference>
<dbReference type="GO" id="GO:0030145">
    <property type="term" value="F:manganese ion binding"/>
    <property type="evidence" value="ECO:0007669"/>
    <property type="project" value="InterPro"/>
</dbReference>
<sequence length="505" mass="57168">MRGLSKRIIRMEIVLMGNFYLWQSYLIQEKLYFNENLMSMKKYNRLLLIIFLFYFQLEINAQSYFADGLPPSFHKERRQALREIMPANSAAVFFNNPVKNRSNDTEFKYRPNSDFYYLTGFREPNAALIILKNPQLVNGRMVNEIIYVQPRDPRKEQWDGERLGVEGVKEKLGFEAVFLNADFLKQPNLDWSNIQPILSFTIGEFEGGSYNAPLKDMVAAFKGFSLVKEAPSSPNLDQLMNQLRVVKTPEELEVMRKAVEISGKAHVEAFKSIQPGVSERSIQGVHEFVHKVLGAEDIGYSSIVGAGNNSTILHYVENYRTDLQDGLILMDVGAEYRGYSGDITRTVPVKGRFSPEEKAIYEIVLEALEAGIEACQPGSDFQRVGAASRKVIDEGLLRLGLVKKGERHPYFPHGIGHHLGLDVHDRGGYGKLEPGMILTVEPGIYIPEGSPVDEKWWGIGVRIEDNILITEKGNENLSSFVPKTVEDIEAVMKDKGILQKLELEN</sequence>